<reference evidence="2 3" key="1">
    <citation type="journal article" date="2020" name="Arch. Microbiol.">
        <title>The genome sequence of the giant phototrophic gammaproteobacterium Thiospirillum jenense gives insight into its physiological properties and phylogenetic relationships.</title>
        <authorList>
            <person name="Imhoff J.F."/>
            <person name="Meyer T.E."/>
            <person name="Kyndt J.A."/>
        </authorList>
    </citation>
    <scope>NUCLEOTIDE SEQUENCE [LARGE SCALE GENOMIC DNA]</scope>
    <source>
        <strain evidence="2 3">DSM 216</strain>
    </source>
</reference>
<dbReference type="Proteomes" id="UP000548632">
    <property type="component" value="Unassembled WGS sequence"/>
</dbReference>
<dbReference type="InterPro" id="IPR051783">
    <property type="entry name" value="NAD(P)-dependent_oxidoreduct"/>
</dbReference>
<comment type="caution">
    <text evidence="2">The sequence shown here is derived from an EMBL/GenBank/DDBJ whole genome shotgun (WGS) entry which is preliminary data.</text>
</comment>
<dbReference type="Pfam" id="PF01370">
    <property type="entry name" value="Epimerase"/>
    <property type="match status" value="1"/>
</dbReference>
<feature type="domain" description="NAD-dependent epimerase/dehydratase" evidence="1">
    <location>
        <begin position="4"/>
        <end position="231"/>
    </location>
</feature>
<dbReference type="PANTHER" id="PTHR48079:SF6">
    <property type="entry name" value="NAD(P)-BINDING DOMAIN-CONTAINING PROTEIN-RELATED"/>
    <property type="match status" value="1"/>
</dbReference>
<evidence type="ECO:0000313" key="3">
    <source>
        <dbReference type="Proteomes" id="UP000548632"/>
    </source>
</evidence>
<gene>
    <name evidence="2" type="ORF">HUK38_09480</name>
</gene>
<accession>A0A839HBX3</accession>
<keyword evidence="3" id="KW-1185">Reference proteome</keyword>
<dbReference type="GO" id="GO:0005737">
    <property type="term" value="C:cytoplasm"/>
    <property type="evidence" value="ECO:0007669"/>
    <property type="project" value="TreeGrafter"/>
</dbReference>
<proteinExistence type="predicted"/>
<dbReference type="AlphaFoldDB" id="A0A839HBX3"/>
<dbReference type="GO" id="GO:0004029">
    <property type="term" value="F:aldehyde dehydrogenase (NAD+) activity"/>
    <property type="evidence" value="ECO:0007669"/>
    <property type="project" value="TreeGrafter"/>
</dbReference>
<dbReference type="InterPro" id="IPR001509">
    <property type="entry name" value="Epimerase_deHydtase"/>
</dbReference>
<organism evidence="2 3">
    <name type="scientific">Thiospirillum jenense</name>
    <dbReference type="NCBI Taxonomy" id="1653858"/>
    <lineage>
        <taxon>Bacteria</taxon>
        <taxon>Pseudomonadati</taxon>
        <taxon>Pseudomonadota</taxon>
        <taxon>Gammaproteobacteria</taxon>
        <taxon>Chromatiales</taxon>
        <taxon>Chromatiaceae</taxon>
        <taxon>Thiospirillum</taxon>
    </lineage>
</organism>
<dbReference type="PANTHER" id="PTHR48079">
    <property type="entry name" value="PROTEIN YEEZ"/>
    <property type="match status" value="1"/>
</dbReference>
<name>A0A839HBX3_9GAMM</name>
<dbReference type="SUPFAM" id="SSF51735">
    <property type="entry name" value="NAD(P)-binding Rossmann-fold domains"/>
    <property type="match status" value="1"/>
</dbReference>
<dbReference type="InterPro" id="IPR036291">
    <property type="entry name" value="NAD(P)-bd_dom_sf"/>
</dbReference>
<dbReference type="EMBL" id="JABVCQ010000019">
    <property type="protein sequence ID" value="MBB1126463.1"/>
    <property type="molecule type" value="Genomic_DNA"/>
</dbReference>
<dbReference type="Gene3D" id="3.40.50.720">
    <property type="entry name" value="NAD(P)-binding Rossmann-like Domain"/>
    <property type="match status" value="1"/>
</dbReference>
<sequence>MSHIFITGAAGFVGQRLCQLLDSRGFQVTAAVRHAGTAPPSAAAECVLGDLTRQPPLIPALRSVDAVVHLAGRAHQVSRPSSDEQARFTAANCTVTRHLAQQAAAAGVKRFIFVSTIKVLGEQTNARPPFNDDDHADPVGAYACSKWAAELALRQVATATGMERVILRPPLLYGAGAKANLRRLANWIQRGYPLPFAAVDNRRNLLSVNNFCDLIATCLTHPAAAGECFVVADHPPLSTPDLIRALAAALNCPARLWAVPIPLLRGLGYLSGQTAQIRRLCESLEVDGSRVQRQLDWQPPMTFDAELTALAADVINTAVLSKQ</sequence>
<evidence type="ECO:0000259" key="1">
    <source>
        <dbReference type="Pfam" id="PF01370"/>
    </source>
</evidence>
<evidence type="ECO:0000313" key="2">
    <source>
        <dbReference type="EMBL" id="MBB1126463.1"/>
    </source>
</evidence>
<protein>
    <submittedName>
        <fullName evidence="2">NAD-dependent epimerase/dehydratase family protein</fullName>
    </submittedName>
</protein>
<dbReference type="RefSeq" id="WP_182584094.1">
    <property type="nucleotide sequence ID" value="NZ_JABVCQ010000019.1"/>
</dbReference>